<accession>A0A1Q1G2V0</accession>
<dbReference type="PANTHER" id="PTHR38445:SF7">
    <property type="entry name" value="GNTR-FAMILY TRANSCRIPTIONAL REGULATOR"/>
    <property type="match status" value="1"/>
</dbReference>
<dbReference type="GO" id="GO:0003677">
    <property type="term" value="F:DNA binding"/>
    <property type="evidence" value="ECO:0007669"/>
    <property type="project" value="UniProtKB-KW"/>
</dbReference>
<dbReference type="EMBL" id="RKRK01000002">
    <property type="protein sequence ID" value="RPF57514.1"/>
    <property type="molecule type" value="Genomic_DNA"/>
</dbReference>
<organism evidence="4 5">
    <name type="scientific">Abyssicoccus albus</name>
    <dbReference type="NCBI Taxonomy" id="1817405"/>
    <lineage>
        <taxon>Bacteria</taxon>
        <taxon>Bacillati</taxon>
        <taxon>Bacillota</taxon>
        <taxon>Bacilli</taxon>
        <taxon>Bacillales</taxon>
        <taxon>Abyssicoccaceae</taxon>
    </lineage>
</organism>
<dbReference type="STRING" id="1849491.BVH56_06920"/>
<dbReference type="RefSeq" id="WP_077140744.1">
    <property type="nucleotide sequence ID" value="NZ_CBCSGK010000002.1"/>
</dbReference>
<name>A0A1Q1G2V0_9BACL</name>
<dbReference type="Proteomes" id="UP000277108">
    <property type="component" value="Unassembled WGS sequence"/>
</dbReference>
<dbReference type="PROSITE" id="PS50949">
    <property type="entry name" value="HTH_GNTR"/>
    <property type="match status" value="1"/>
</dbReference>
<dbReference type="AlphaFoldDB" id="A0A1Q1G2V0"/>
<keyword evidence="3" id="KW-0804">Transcription</keyword>
<dbReference type="InterPro" id="IPR000524">
    <property type="entry name" value="Tscrpt_reg_HTH_GntR"/>
</dbReference>
<evidence type="ECO:0000313" key="4">
    <source>
        <dbReference type="EMBL" id="RPF57514.1"/>
    </source>
</evidence>
<dbReference type="SUPFAM" id="SSF46785">
    <property type="entry name" value="Winged helix' DNA-binding domain"/>
    <property type="match status" value="1"/>
</dbReference>
<dbReference type="Gene3D" id="1.10.10.10">
    <property type="entry name" value="Winged helix-like DNA-binding domain superfamily/Winged helix DNA-binding domain"/>
    <property type="match status" value="1"/>
</dbReference>
<keyword evidence="1" id="KW-0805">Transcription regulation</keyword>
<dbReference type="PANTHER" id="PTHR38445">
    <property type="entry name" value="HTH-TYPE TRANSCRIPTIONAL REPRESSOR YTRA"/>
    <property type="match status" value="1"/>
</dbReference>
<keyword evidence="2" id="KW-0238">DNA-binding</keyword>
<gene>
    <name evidence="4" type="ORF">EDD62_0135</name>
</gene>
<dbReference type="InterPro" id="IPR036390">
    <property type="entry name" value="WH_DNA-bd_sf"/>
</dbReference>
<dbReference type="Pfam" id="PF00392">
    <property type="entry name" value="GntR"/>
    <property type="match status" value="1"/>
</dbReference>
<keyword evidence="5" id="KW-1185">Reference proteome</keyword>
<evidence type="ECO:0000256" key="2">
    <source>
        <dbReference type="ARBA" id="ARBA00023125"/>
    </source>
</evidence>
<proteinExistence type="predicted"/>
<dbReference type="GO" id="GO:0003700">
    <property type="term" value="F:DNA-binding transcription factor activity"/>
    <property type="evidence" value="ECO:0007669"/>
    <property type="project" value="InterPro"/>
</dbReference>
<sequence length="124" mass="14404">MNIQLNQKSDKPIYEQLKSEIIRLIMSQQLREGEALLSMRALAKQLGISVITTKRAYKDLEQLGYIQSIAGKGTFVAQGNTTMIREQSLKQLEGKIKESIEMCKELNIERHEYEEIIEFLWEEL</sequence>
<protein>
    <submittedName>
        <fullName evidence="4">GntR family transcriptional regulator</fullName>
    </submittedName>
</protein>
<evidence type="ECO:0000256" key="1">
    <source>
        <dbReference type="ARBA" id="ARBA00023015"/>
    </source>
</evidence>
<dbReference type="SMART" id="SM00345">
    <property type="entry name" value="HTH_GNTR"/>
    <property type="match status" value="1"/>
</dbReference>
<comment type="caution">
    <text evidence="4">The sequence shown here is derived from an EMBL/GenBank/DDBJ whole genome shotgun (WGS) entry which is preliminary data.</text>
</comment>
<dbReference type="OrthoDB" id="9801546at2"/>
<dbReference type="InterPro" id="IPR036388">
    <property type="entry name" value="WH-like_DNA-bd_sf"/>
</dbReference>
<evidence type="ECO:0000313" key="5">
    <source>
        <dbReference type="Proteomes" id="UP000277108"/>
    </source>
</evidence>
<evidence type="ECO:0000256" key="3">
    <source>
        <dbReference type="ARBA" id="ARBA00023163"/>
    </source>
</evidence>
<accession>A0A3N5BI77</accession>
<dbReference type="CDD" id="cd07377">
    <property type="entry name" value="WHTH_GntR"/>
    <property type="match status" value="1"/>
</dbReference>
<reference evidence="4 5" key="1">
    <citation type="submission" date="2018-11" db="EMBL/GenBank/DDBJ databases">
        <title>Genomic Encyclopedia of Type Strains, Phase IV (KMG-IV): sequencing the most valuable type-strain genomes for metagenomic binning, comparative biology and taxonomic classification.</title>
        <authorList>
            <person name="Goeker M."/>
        </authorList>
    </citation>
    <scope>NUCLEOTIDE SEQUENCE [LARGE SCALE GENOMIC DNA]</scope>
    <source>
        <strain evidence="4 5">DSM 29158</strain>
    </source>
</reference>